<dbReference type="InterPro" id="IPR058792">
    <property type="entry name" value="Beta-barrel_RND_2"/>
</dbReference>
<dbReference type="OrthoDB" id="9813967at2"/>
<keyword evidence="2" id="KW-0175">Coiled coil</keyword>
<feature type="signal peptide" evidence="3">
    <location>
        <begin position="1"/>
        <end position="27"/>
    </location>
</feature>
<dbReference type="STRING" id="280332.CQ12_14365"/>
<feature type="coiled-coil region" evidence="2">
    <location>
        <begin position="146"/>
        <end position="173"/>
    </location>
</feature>
<gene>
    <name evidence="5" type="ORF">CQ12_14365</name>
</gene>
<dbReference type="PROSITE" id="PS51257">
    <property type="entry name" value="PROKAR_LIPOPROTEIN"/>
    <property type="match status" value="1"/>
</dbReference>
<dbReference type="SUPFAM" id="SSF111369">
    <property type="entry name" value="HlyD-like secretion proteins"/>
    <property type="match status" value="1"/>
</dbReference>
<dbReference type="Gene3D" id="2.40.50.100">
    <property type="match status" value="1"/>
</dbReference>
<comment type="similarity">
    <text evidence="1">Belongs to the membrane fusion protein (MFP) (TC 8.A.1) family.</text>
</comment>
<dbReference type="NCBIfam" id="TIGR01730">
    <property type="entry name" value="RND_mfp"/>
    <property type="match status" value="1"/>
</dbReference>
<dbReference type="Proteomes" id="UP000050863">
    <property type="component" value="Unassembled WGS sequence"/>
</dbReference>
<evidence type="ECO:0000256" key="1">
    <source>
        <dbReference type="ARBA" id="ARBA00009477"/>
    </source>
</evidence>
<sequence>MFARSIFSSYYRLLTGASLAFAVFALAGCNEKAAEAPAPGRPVLVATVKYAAETPERSFVGTIRPRIETDMGFRVPGKVARRLVEVGQTVDVGQPLATLDEVDLKLQAEQAEAEFRAATGVLAQASASEQRAKDLRAKGWTTDAQMDQSRAAADEARARYNRAERQVELTKNSLSYATLLADSRGVVTATLIDPGQVVASGQTAIRVARFAEKEAVVAIPETLVGRAKSGTASVTLWSDADKKYTAKLREIAPSADPATRTYLAKFSLPEADDKVSLGMTATLTLADAATERVAKLPLSALFSQGSNPSLYIVDDAGAVKLQPVVVKSYESNSVVIAGGVNDGAKVVALGVQKLDPAQKVRVVSSLSF</sequence>
<proteinExistence type="inferred from homology"/>
<dbReference type="PANTHER" id="PTHR30469">
    <property type="entry name" value="MULTIDRUG RESISTANCE PROTEIN MDTA"/>
    <property type="match status" value="1"/>
</dbReference>
<dbReference type="GO" id="GO:1990281">
    <property type="term" value="C:efflux pump complex"/>
    <property type="evidence" value="ECO:0007669"/>
    <property type="project" value="TreeGrafter"/>
</dbReference>
<comment type="caution">
    <text evidence="5">The sequence shown here is derived from an EMBL/GenBank/DDBJ whole genome shotgun (WGS) entry which is preliminary data.</text>
</comment>
<evidence type="ECO:0000256" key="2">
    <source>
        <dbReference type="SAM" id="Coils"/>
    </source>
</evidence>
<keyword evidence="3" id="KW-0732">Signal</keyword>
<evidence type="ECO:0000313" key="5">
    <source>
        <dbReference type="EMBL" id="KRR08038.1"/>
    </source>
</evidence>
<dbReference type="Gene3D" id="1.10.287.470">
    <property type="entry name" value="Helix hairpin bin"/>
    <property type="match status" value="1"/>
</dbReference>
<feature type="chain" id="PRO_5006443383" evidence="3">
    <location>
        <begin position="28"/>
        <end position="368"/>
    </location>
</feature>
<organism evidence="5 6">
    <name type="scientific">Bradyrhizobium jicamae</name>
    <dbReference type="NCBI Taxonomy" id="280332"/>
    <lineage>
        <taxon>Bacteria</taxon>
        <taxon>Pseudomonadati</taxon>
        <taxon>Pseudomonadota</taxon>
        <taxon>Alphaproteobacteria</taxon>
        <taxon>Hyphomicrobiales</taxon>
        <taxon>Nitrobacteraceae</taxon>
        <taxon>Bradyrhizobium</taxon>
    </lineage>
</organism>
<feature type="domain" description="CusB-like beta-barrel" evidence="4">
    <location>
        <begin position="216"/>
        <end position="288"/>
    </location>
</feature>
<evidence type="ECO:0000256" key="3">
    <source>
        <dbReference type="SAM" id="SignalP"/>
    </source>
</evidence>
<evidence type="ECO:0000259" key="4">
    <source>
        <dbReference type="Pfam" id="PF25954"/>
    </source>
</evidence>
<dbReference type="Gene3D" id="2.40.30.170">
    <property type="match status" value="1"/>
</dbReference>
<dbReference type="GO" id="GO:0015562">
    <property type="term" value="F:efflux transmembrane transporter activity"/>
    <property type="evidence" value="ECO:0007669"/>
    <property type="project" value="TreeGrafter"/>
</dbReference>
<dbReference type="RefSeq" id="WP_057835959.1">
    <property type="nucleotide sequence ID" value="NZ_LLXZ01000093.1"/>
</dbReference>
<reference evidence="5 6" key="1">
    <citation type="submission" date="2014-03" db="EMBL/GenBank/DDBJ databases">
        <title>Bradyrhizobium valentinum sp. nov., isolated from effective nodules of Lupinus mariae-josephae, a lupine endemic of basic-lime soils in Eastern Spain.</title>
        <authorList>
            <person name="Duran D."/>
            <person name="Rey L."/>
            <person name="Navarro A."/>
            <person name="Busquets A."/>
            <person name="Imperial J."/>
            <person name="Ruiz-Argueso T."/>
        </authorList>
    </citation>
    <scope>NUCLEOTIDE SEQUENCE [LARGE SCALE GENOMIC DNA]</scope>
    <source>
        <strain evidence="5 6">PAC68</strain>
    </source>
</reference>
<evidence type="ECO:0000313" key="6">
    <source>
        <dbReference type="Proteomes" id="UP000050863"/>
    </source>
</evidence>
<dbReference type="InterPro" id="IPR006143">
    <property type="entry name" value="RND_pump_MFP"/>
</dbReference>
<dbReference type="Gene3D" id="2.40.420.20">
    <property type="match status" value="1"/>
</dbReference>
<dbReference type="EMBL" id="LLXZ01000093">
    <property type="protein sequence ID" value="KRR08038.1"/>
    <property type="molecule type" value="Genomic_DNA"/>
</dbReference>
<dbReference type="Pfam" id="PF25954">
    <property type="entry name" value="Beta-barrel_RND_2"/>
    <property type="match status" value="1"/>
</dbReference>
<protein>
    <submittedName>
        <fullName evidence="5">Multidrug transporter</fullName>
    </submittedName>
</protein>
<dbReference type="PANTHER" id="PTHR30469:SF18">
    <property type="entry name" value="RESISTANCE-NODULATION-CELL DIVISION (RND) EFFLUX MEMBRANE FUSION PROTEIN-RELATED"/>
    <property type="match status" value="1"/>
</dbReference>
<dbReference type="AlphaFoldDB" id="A0A0R3LT34"/>
<name>A0A0R3LT34_9BRAD</name>
<keyword evidence="6" id="KW-1185">Reference proteome</keyword>
<accession>A0A0R3LT34</accession>